<feature type="transmembrane region" description="Helical" evidence="1">
    <location>
        <begin position="100"/>
        <end position="120"/>
    </location>
</feature>
<protein>
    <submittedName>
        <fullName evidence="2">Uncharacterized protein</fullName>
    </submittedName>
</protein>
<organism evidence="2 3">
    <name type="scientific">Acyrthosiphon pisum</name>
    <name type="common">Pea aphid</name>
    <dbReference type="NCBI Taxonomy" id="7029"/>
    <lineage>
        <taxon>Eukaryota</taxon>
        <taxon>Metazoa</taxon>
        <taxon>Ecdysozoa</taxon>
        <taxon>Arthropoda</taxon>
        <taxon>Hexapoda</taxon>
        <taxon>Insecta</taxon>
        <taxon>Pterygota</taxon>
        <taxon>Neoptera</taxon>
        <taxon>Paraneoptera</taxon>
        <taxon>Hemiptera</taxon>
        <taxon>Sternorrhyncha</taxon>
        <taxon>Aphidomorpha</taxon>
        <taxon>Aphidoidea</taxon>
        <taxon>Aphididae</taxon>
        <taxon>Macrosiphini</taxon>
        <taxon>Acyrthosiphon</taxon>
    </lineage>
</organism>
<accession>A0A8R2NTB5</accession>
<keyword evidence="1" id="KW-0812">Transmembrane</keyword>
<reference evidence="2" key="2">
    <citation type="submission" date="2022-06" db="UniProtKB">
        <authorList>
            <consortium name="EnsemblMetazoa"/>
        </authorList>
    </citation>
    <scope>IDENTIFICATION</scope>
</reference>
<dbReference type="EnsemblMetazoa" id="XM_029490281.1">
    <property type="protein sequence ID" value="XP_029346141.1"/>
    <property type="gene ID" value="LOC107884829"/>
</dbReference>
<reference evidence="3" key="1">
    <citation type="submission" date="2010-06" db="EMBL/GenBank/DDBJ databases">
        <authorList>
            <person name="Jiang H."/>
            <person name="Abraham K."/>
            <person name="Ali S."/>
            <person name="Alsbrooks S.L."/>
            <person name="Anim B.N."/>
            <person name="Anosike U.S."/>
            <person name="Attaway T."/>
            <person name="Bandaranaike D.P."/>
            <person name="Battles P.K."/>
            <person name="Bell S.N."/>
            <person name="Bell A.V."/>
            <person name="Beltran B."/>
            <person name="Bickham C."/>
            <person name="Bustamante Y."/>
            <person name="Caleb T."/>
            <person name="Canada A."/>
            <person name="Cardenas V."/>
            <person name="Carter K."/>
            <person name="Chacko J."/>
            <person name="Chandrabose M.N."/>
            <person name="Chavez D."/>
            <person name="Chavez A."/>
            <person name="Chen L."/>
            <person name="Chu H.-S."/>
            <person name="Claassen K.J."/>
            <person name="Cockrell R."/>
            <person name="Collins M."/>
            <person name="Cooper J.A."/>
            <person name="Cree A."/>
            <person name="Curry S.M."/>
            <person name="Da Y."/>
            <person name="Dao M.D."/>
            <person name="Das B."/>
            <person name="Davila M.-L."/>
            <person name="Davy-Carroll L."/>
            <person name="Denson S."/>
            <person name="Dinh H."/>
            <person name="Ebong V.E."/>
            <person name="Edwards J.R."/>
            <person name="Egan A."/>
            <person name="El-Daye J."/>
            <person name="Escobedo L."/>
            <person name="Fernandez S."/>
            <person name="Fernando P.R."/>
            <person name="Flagg N."/>
            <person name="Forbes L.D."/>
            <person name="Fowler R.G."/>
            <person name="Fu Q."/>
            <person name="Gabisi R.A."/>
            <person name="Ganer J."/>
            <person name="Garbino Pronczuk A."/>
            <person name="Garcia R.M."/>
            <person name="Garner T."/>
            <person name="Garrett T.E."/>
            <person name="Gonzalez D.A."/>
            <person name="Hamid H."/>
            <person name="Hawkins E.S."/>
            <person name="Hirani K."/>
            <person name="Hogues M.E."/>
            <person name="Hollins B."/>
            <person name="Hsiao C.-H."/>
            <person name="Jabil R."/>
            <person name="James M.L."/>
            <person name="Jhangiani S.N."/>
            <person name="Johnson B."/>
            <person name="Johnson Q."/>
            <person name="Joshi V."/>
            <person name="Kalu J.B."/>
            <person name="Kam C."/>
            <person name="Kashfia A."/>
            <person name="Keebler J."/>
            <person name="Kisamo H."/>
            <person name="Kovar C.L."/>
            <person name="Lago L.A."/>
            <person name="Lai C.-Y."/>
            <person name="Laidlaw J."/>
            <person name="Lara F."/>
            <person name="Le T.-K."/>
            <person name="Lee S.L."/>
            <person name="Legall F.H."/>
            <person name="Lemon S.J."/>
            <person name="Lewis L.R."/>
            <person name="Li B."/>
            <person name="Liu Y."/>
            <person name="Liu Y.-S."/>
            <person name="Lopez J."/>
            <person name="Lozado R.J."/>
            <person name="Lu J."/>
            <person name="Madu R.C."/>
            <person name="Maheshwari M."/>
            <person name="Maheshwari R."/>
            <person name="Malloy K."/>
            <person name="Martinez E."/>
            <person name="Mathew T."/>
            <person name="Mercado I.C."/>
            <person name="Mercado C."/>
            <person name="Meyer B."/>
            <person name="Montgomery K."/>
            <person name="Morgan M.B."/>
            <person name="Munidasa M."/>
            <person name="Nazareth L.V."/>
            <person name="Nelson J."/>
            <person name="Ng B.M."/>
            <person name="Nguyen N.B."/>
            <person name="Nguyen P.Q."/>
            <person name="Nguyen T."/>
            <person name="Obregon M."/>
            <person name="Okwuonu G.O."/>
            <person name="Onwere C.G."/>
            <person name="Orozco G."/>
            <person name="Parra A."/>
            <person name="Patel S."/>
            <person name="Patil S."/>
            <person name="Perez A."/>
            <person name="Perez Y."/>
            <person name="Pham C."/>
            <person name="Primus E.L."/>
            <person name="Pu L.-L."/>
            <person name="Puazo M."/>
            <person name="Qin X."/>
            <person name="Quiroz J.B."/>
            <person name="Reese J."/>
            <person name="Richards S."/>
            <person name="Rives C.M."/>
            <person name="Robberts R."/>
            <person name="Ruiz S.J."/>
            <person name="Ruiz M.J."/>
            <person name="Santibanez J."/>
            <person name="Schneider B.W."/>
            <person name="Sisson I."/>
            <person name="Smith M."/>
            <person name="Sodergren E."/>
            <person name="Song X.-Z."/>
            <person name="Song B.B."/>
            <person name="Summersgill H."/>
            <person name="Thelus R."/>
            <person name="Thornton R.D."/>
            <person name="Trejos Z.Y."/>
            <person name="Usmani K."/>
            <person name="Vattathil S."/>
            <person name="Villasana D."/>
            <person name="Walker D.L."/>
            <person name="Wang S."/>
            <person name="Wang K."/>
            <person name="White C.S."/>
            <person name="Williams A.C."/>
            <person name="Williamson J."/>
            <person name="Wilson K."/>
            <person name="Woghiren I.O."/>
            <person name="Woodworth J.R."/>
            <person name="Worley K.C."/>
            <person name="Wright R.A."/>
            <person name="Wu W."/>
            <person name="Young L."/>
            <person name="Zhang L."/>
            <person name="Zhang J."/>
            <person name="Zhu Y."/>
            <person name="Muzny D.M."/>
            <person name="Weinstock G."/>
            <person name="Gibbs R.A."/>
        </authorList>
    </citation>
    <scope>NUCLEOTIDE SEQUENCE [LARGE SCALE GENOMIC DNA]</scope>
    <source>
        <strain evidence="3">LSR1</strain>
    </source>
</reference>
<dbReference type="KEGG" id="api:107884829"/>
<dbReference type="AlphaFoldDB" id="A0A8R2NTB5"/>
<sequence>MIEPEDKNDSEENSMVAVRLRDTNLVPIVWQASHMVGYALTAVLGLASGVMFYLAVELSSHRCYLYNAALIVQEVSREQNQTLLSDDRVWYMSSNCYDTFSFSLQVCISSVVWMSMFLVFGRGGSSVTEFDHSKYFRSVVLYSFANSERATIL</sequence>
<dbReference type="GeneID" id="107884829"/>
<proteinExistence type="predicted"/>
<keyword evidence="1" id="KW-0472">Membrane</keyword>
<name>A0A8R2NTB5_ACYPI</name>
<keyword evidence="1" id="KW-1133">Transmembrane helix</keyword>
<evidence type="ECO:0000313" key="3">
    <source>
        <dbReference type="Proteomes" id="UP000007819"/>
    </source>
</evidence>
<evidence type="ECO:0000313" key="2">
    <source>
        <dbReference type="EnsemblMetazoa" id="XP_029346141.1"/>
    </source>
</evidence>
<feature type="transmembrane region" description="Helical" evidence="1">
    <location>
        <begin position="35"/>
        <end position="56"/>
    </location>
</feature>
<dbReference type="Proteomes" id="UP000007819">
    <property type="component" value="Chromosome A2"/>
</dbReference>
<evidence type="ECO:0000256" key="1">
    <source>
        <dbReference type="SAM" id="Phobius"/>
    </source>
</evidence>
<dbReference type="RefSeq" id="XP_029346141.1">
    <property type="nucleotide sequence ID" value="XM_029490281.1"/>
</dbReference>
<keyword evidence="3" id="KW-1185">Reference proteome</keyword>
<dbReference type="OrthoDB" id="8173371at2759"/>